<dbReference type="AlphaFoldDB" id="A0A4R3IE68"/>
<evidence type="ECO:0000256" key="2">
    <source>
        <dbReference type="SAM" id="MobiDB-lite"/>
    </source>
</evidence>
<dbReference type="OrthoDB" id="421767at2"/>
<comment type="caution">
    <text evidence="5">The sequence shown here is derived from an EMBL/GenBank/DDBJ whole genome shotgun (WGS) entry which is preliminary data.</text>
</comment>
<dbReference type="GO" id="GO:0003877">
    <property type="term" value="F:ATP:ADP adenylyltransferase activity"/>
    <property type="evidence" value="ECO:0007669"/>
    <property type="project" value="InterPro"/>
</dbReference>
<feature type="region of interest" description="Disordered" evidence="2">
    <location>
        <begin position="50"/>
        <end position="70"/>
    </location>
</feature>
<keyword evidence="5" id="KW-0548">Nucleotidyltransferase</keyword>
<dbReference type="SUPFAM" id="SSF54197">
    <property type="entry name" value="HIT-like"/>
    <property type="match status" value="1"/>
</dbReference>
<dbReference type="Proteomes" id="UP000295793">
    <property type="component" value="Unassembled WGS sequence"/>
</dbReference>
<dbReference type="GO" id="GO:0005524">
    <property type="term" value="F:ATP binding"/>
    <property type="evidence" value="ECO:0007669"/>
    <property type="project" value="InterPro"/>
</dbReference>
<evidence type="ECO:0000259" key="3">
    <source>
        <dbReference type="Pfam" id="PF09830"/>
    </source>
</evidence>
<dbReference type="PIRSF" id="PIRSF000846">
    <property type="entry name" value="ATP_adenylyltr"/>
    <property type="match status" value="1"/>
</dbReference>
<dbReference type="PANTHER" id="PTHR38420">
    <property type="entry name" value="AP-4-A PHOSPHORYLASE II"/>
    <property type="match status" value="1"/>
</dbReference>
<keyword evidence="5" id="KW-0808">Transferase</keyword>
<sequence>MNLWQEMAAVAQAASSKGALHSIENTAEIITDDGIDFVVRLAPGLAAKPQPLKQAEPVSKSKPGTAKQSPFLPPEKDLLVCQVNDAYSLVLNKFNVLETHALLTTTDFVEQTDLLTLADFIAVSWALGEADGLVFYNGGKTAGASQPHRHFQLVPKNLGYGVLPIETAVQQWHEGRRKQLFPFVYRAYWLTDYRPETLLEAWRKLEFQCQPFNLLITRNWMLVVPRRAESAGSISVNSLGYAGALLVKTEPELNRLKQQGPLALLAEVSQPLS</sequence>
<dbReference type="InterPro" id="IPR043171">
    <property type="entry name" value="Ap4A_phos1/2-like"/>
</dbReference>
<protein>
    <submittedName>
        <fullName evidence="5">ATP adenylyltransferase</fullName>
    </submittedName>
</protein>
<dbReference type="InterPro" id="IPR019200">
    <property type="entry name" value="ATP_adenylylTrfase_C"/>
</dbReference>
<dbReference type="RefSeq" id="WP_132699023.1">
    <property type="nucleotide sequence ID" value="NZ_SLZR01000001.1"/>
</dbReference>
<feature type="domain" description="ATP adenylyltransferase C-terminal" evidence="3">
    <location>
        <begin position="181"/>
        <end position="270"/>
    </location>
</feature>
<evidence type="ECO:0000256" key="1">
    <source>
        <dbReference type="PIRSR" id="PIRSR000846-1"/>
    </source>
</evidence>
<organism evidence="5 6">
    <name type="scientific">Reinekea marinisedimentorum</name>
    <dbReference type="NCBI Taxonomy" id="230495"/>
    <lineage>
        <taxon>Bacteria</taxon>
        <taxon>Pseudomonadati</taxon>
        <taxon>Pseudomonadota</taxon>
        <taxon>Gammaproteobacteria</taxon>
        <taxon>Oceanospirillales</taxon>
        <taxon>Saccharospirillaceae</taxon>
        <taxon>Reinekea</taxon>
    </lineage>
</organism>
<dbReference type="EMBL" id="SLZR01000001">
    <property type="protein sequence ID" value="TCS43888.1"/>
    <property type="molecule type" value="Genomic_DNA"/>
</dbReference>
<dbReference type="PANTHER" id="PTHR38420:SF1">
    <property type="entry name" value="PUTATIVE (AFU_ORTHOLOGUE AFUA_5G14690)-RELATED"/>
    <property type="match status" value="1"/>
</dbReference>
<evidence type="ECO:0000313" key="5">
    <source>
        <dbReference type="EMBL" id="TCS43888.1"/>
    </source>
</evidence>
<dbReference type="GO" id="GO:0009117">
    <property type="term" value="P:nucleotide metabolic process"/>
    <property type="evidence" value="ECO:0007669"/>
    <property type="project" value="InterPro"/>
</dbReference>
<accession>A0A4R3IE68</accession>
<proteinExistence type="predicted"/>
<dbReference type="InterPro" id="IPR045759">
    <property type="entry name" value="Ap4A_phos1/2_N"/>
</dbReference>
<evidence type="ECO:0000259" key="4">
    <source>
        <dbReference type="Pfam" id="PF19327"/>
    </source>
</evidence>
<evidence type="ECO:0000313" key="6">
    <source>
        <dbReference type="Proteomes" id="UP000295793"/>
    </source>
</evidence>
<gene>
    <name evidence="5" type="ORF">BCF53_101231</name>
</gene>
<dbReference type="InterPro" id="IPR009163">
    <property type="entry name" value="Ap4A_phos1/2"/>
</dbReference>
<name>A0A4R3IE68_9GAMM</name>
<dbReference type="InterPro" id="IPR036265">
    <property type="entry name" value="HIT-like_sf"/>
</dbReference>
<feature type="domain" description="Ap4A phosphorylase 1/2 N-terminal" evidence="4">
    <location>
        <begin position="2"/>
        <end position="170"/>
    </location>
</feature>
<keyword evidence="6" id="KW-1185">Reference proteome</keyword>
<reference evidence="5 6" key="1">
    <citation type="submission" date="2019-03" db="EMBL/GenBank/DDBJ databases">
        <title>Genomic Encyclopedia of Archaeal and Bacterial Type Strains, Phase II (KMG-II): from individual species to whole genera.</title>
        <authorList>
            <person name="Goeker M."/>
        </authorList>
    </citation>
    <scope>NUCLEOTIDE SEQUENCE [LARGE SCALE GENOMIC DNA]</scope>
    <source>
        <strain evidence="5 6">DSM 15388</strain>
    </source>
</reference>
<feature type="active site" description="Nucleophile" evidence="1">
    <location>
        <position position="150"/>
    </location>
</feature>
<dbReference type="Pfam" id="PF09830">
    <property type="entry name" value="ATP_transf"/>
    <property type="match status" value="1"/>
</dbReference>
<dbReference type="Pfam" id="PF19327">
    <property type="entry name" value="Ap4A_phos_N"/>
    <property type="match status" value="1"/>
</dbReference>
<dbReference type="Gene3D" id="3.30.428.70">
    <property type="match status" value="1"/>
</dbReference>